<dbReference type="InParanoid" id="A0A2P5EBB2"/>
<sequence>MACIENSLEGKPSKTSKTPNPKPLLCFYWTEYCDFISVIIQCSILGSGTEFGFLACFIELSSKHSSV</sequence>
<comment type="caution">
    <text evidence="2">The sequence shown here is derived from an EMBL/GenBank/DDBJ whole genome shotgun (WGS) entry which is preliminary data.</text>
</comment>
<dbReference type="AlphaFoldDB" id="A0A2P5EBB2"/>
<protein>
    <submittedName>
        <fullName evidence="2">Uncharacterized protein</fullName>
    </submittedName>
</protein>
<gene>
    <name evidence="2" type="ORF">TorRG33x02_214290</name>
</gene>
<organism evidence="2 3">
    <name type="scientific">Trema orientale</name>
    <name type="common">Charcoal tree</name>
    <name type="synonym">Celtis orientalis</name>
    <dbReference type="NCBI Taxonomy" id="63057"/>
    <lineage>
        <taxon>Eukaryota</taxon>
        <taxon>Viridiplantae</taxon>
        <taxon>Streptophyta</taxon>
        <taxon>Embryophyta</taxon>
        <taxon>Tracheophyta</taxon>
        <taxon>Spermatophyta</taxon>
        <taxon>Magnoliopsida</taxon>
        <taxon>eudicotyledons</taxon>
        <taxon>Gunneridae</taxon>
        <taxon>Pentapetalae</taxon>
        <taxon>rosids</taxon>
        <taxon>fabids</taxon>
        <taxon>Rosales</taxon>
        <taxon>Cannabaceae</taxon>
        <taxon>Trema</taxon>
    </lineage>
</organism>
<reference evidence="3" key="1">
    <citation type="submission" date="2016-06" db="EMBL/GenBank/DDBJ databases">
        <title>Parallel loss of symbiosis genes in relatives of nitrogen-fixing non-legume Parasponia.</title>
        <authorList>
            <person name="Van Velzen R."/>
            <person name="Holmer R."/>
            <person name="Bu F."/>
            <person name="Rutten L."/>
            <person name="Van Zeijl A."/>
            <person name="Liu W."/>
            <person name="Santuari L."/>
            <person name="Cao Q."/>
            <person name="Sharma T."/>
            <person name="Shen D."/>
            <person name="Roswanjaya Y."/>
            <person name="Wardhani T."/>
            <person name="Kalhor M.S."/>
            <person name="Jansen J."/>
            <person name="Van den Hoogen J."/>
            <person name="Gungor B."/>
            <person name="Hartog M."/>
            <person name="Hontelez J."/>
            <person name="Verver J."/>
            <person name="Yang W.-C."/>
            <person name="Schijlen E."/>
            <person name="Repin R."/>
            <person name="Schilthuizen M."/>
            <person name="Schranz E."/>
            <person name="Heidstra R."/>
            <person name="Miyata K."/>
            <person name="Fedorova E."/>
            <person name="Kohlen W."/>
            <person name="Bisseling T."/>
            <person name="Smit S."/>
            <person name="Geurts R."/>
        </authorList>
    </citation>
    <scope>NUCLEOTIDE SEQUENCE [LARGE SCALE GENOMIC DNA]</scope>
    <source>
        <strain evidence="3">cv. RG33-2</strain>
    </source>
</reference>
<accession>A0A2P5EBB2</accession>
<dbReference type="Proteomes" id="UP000237000">
    <property type="component" value="Unassembled WGS sequence"/>
</dbReference>
<name>A0A2P5EBB2_TREOI</name>
<evidence type="ECO:0000313" key="2">
    <source>
        <dbReference type="EMBL" id="PON82855.1"/>
    </source>
</evidence>
<evidence type="ECO:0000256" key="1">
    <source>
        <dbReference type="SAM" id="MobiDB-lite"/>
    </source>
</evidence>
<dbReference type="EMBL" id="JXTC01000188">
    <property type="protein sequence ID" value="PON82855.1"/>
    <property type="molecule type" value="Genomic_DNA"/>
</dbReference>
<feature type="region of interest" description="Disordered" evidence="1">
    <location>
        <begin position="1"/>
        <end position="21"/>
    </location>
</feature>
<dbReference type="OrthoDB" id="10329348at2759"/>
<keyword evidence="3" id="KW-1185">Reference proteome</keyword>
<evidence type="ECO:0000313" key="3">
    <source>
        <dbReference type="Proteomes" id="UP000237000"/>
    </source>
</evidence>
<proteinExistence type="predicted"/>